<reference evidence="1" key="1">
    <citation type="submission" date="2023-06" db="EMBL/GenBank/DDBJ databases">
        <title>Genome-scale phylogeny and comparative genomics of the fungal order Sordariales.</title>
        <authorList>
            <consortium name="Lawrence Berkeley National Laboratory"/>
            <person name="Hensen N."/>
            <person name="Bonometti L."/>
            <person name="Westerberg I."/>
            <person name="Brannstrom I.O."/>
            <person name="Guillou S."/>
            <person name="Cros-Aarteil S."/>
            <person name="Calhoun S."/>
            <person name="Haridas S."/>
            <person name="Kuo A."/>
            <person name="Mondo S."/>
            <person name="Pangilinan J."/>
            <person name="Riley R."/>
            <person name="Labutti K."/>
            <person name="Andreopoulos B."/>
            <person name="Lipzen A."/>
            <person name="Chen C."/>
            <person name="Yanf M."/>
            <person name="Daum C."/>
            <person name="Ng V."/>
            <person name="Clum A."/>
            <person name="Steindorff A."/>
            <person name="Ohm R."/>
            <person name="Martin F."/>
            <person name="Silar P."/>
            <person name="Natvig D."/>
            <person name="Lalanne C."/>
            <person name="Gautier V."/>
            <person name="Ament-Velasquez S.L."/>
            <person name="Kruys A."/>
            <person name="Hutchinson M.I."/>
            <person name="Powell A.J."/>
            <person name="Barry K."/>
            <person name="Miller A.N."/>
            <person name="Grigoriev I.V."/>
            <person name="Debuchy R."/>
            <person name="Gladieux P."/>
            <person name="Thoren M.H."/>
            <person name="Johannesson H."/>
        </authorList>
    </citation>
    <scope>NUCLEOTIDE SEQUENCE</scope>
    <source>
        <strain evidence="1">CBS 606.72</strain>
    </source>
</reference>
<name>A0AA40BYQ6_9PEZI</name>
<dbReference type="EMBL" id="JAULSU010000004">
    <property type="protein sequence ID" value="KAK0618846.1"/>
    <property type="molecule type" value="Genomic_DNA"/>
</dbReference>
<dbReference type="AlphaFoldDB" id="A0AA40BYQ6"/>
<proteinExistence type="predicted"/>
<dbReference type="Proteomes" id="UP001175000">
    <property type="component" value="Unassembled WGS sequence"/>
</dbReference>
<comment type="caution">
    <text evidence="1">The sequence shown here is derived from an EMBL/GenBank/DDBJ whole genome shotgun (WGS) entry which is preliminary data.</text>
</comment>
<protein>
    <submittedName>
        <fullName evidence="1">Uncharacterized protein</fullName>
    </submittedName>
</protein>
<gene>
    <name evidence="1" type="ORF">B0T14DRAFT_565755</name>
</gene>
<evidence type="ECO:0000313" key="1">
    <source>
        <dbReference type="EMBL" id="KAK0618846.1"/>
    </source>
</evidence>
<accession>A0AA40BYQ6</accession>
<evidence type="ECO:0000313" key="2">
    <source>
        <dbReference type="Proteomes" id="UP001175000"/>
    </source>
</evidence>
<organism evidence="1 2">
    <name type="scientific">Immersiella caudata</name>
    <dbReference type="NCBI Taxonomy" id="314043"/>
    <lineage>
        <taxon>Eukaryota</taxon>
        <taxon>Fungi</taxon>
        <taxon>Dikarya</taxon>
        <taxon>Ascomycota</taxon>
        <taxon>Pezizomycotina</taxon>
        <taxon>Sordariomycetes</taxon>
        <taxon>Sordariomycetidae</taxon>
        <taxon>Sordariales</taxon>
        <taxon>Lasiosphaeriaceae</taxon>
        <taxon>Immersiella</taxon>
    </lineage>
</organism>
<sequence>MAEPSEPLEQEKNEYYFGLPSKPRLVARSNFATPWSLEWCENYVVRKAISVIGEQHVAQDILDKYDPSKITTCLGESMVDWTTIDVIRIGTEHSTSDPIVLWVGVLPGSLSWQEGVEVACRCRRLLLEAGLDMHCEIRESVVKRMTSVPVIPLGEGMDPSLSATLSGQAIAAEKSPTKEGTLGLYLSVDSVPCALVARHVVGEDDGPLDGYHVIMPGQTTYEAIRKQQKEDLAVCTTRAGKDACLKLGKHLGQLEQLGSRRIGHVLFSPPRVPIPRSDFSNQLWLPDYALIALDEERLPFGSLSNMVQIQMTFRQLRLIRQYHSGREQPTKPLHLHGTFTPGDHRVVAKYGRSTGLT</sequence>
<keyword evidence="2" id="KW-1185">Reference proteome</keyword>